<proteinExistence type="predicted"/>
<evidence type="ECO:0000313" key="1">
    <source>
        <dbReference type="EMBL" id="BDU78846.1"/>
    </source>
</evidence>
<gene>
    <name evidence="1" type="ORF">METESE_38040</name>
</gene>
<protein>
    <recommendedName>
        <fullName evidence="3">DUF177 domain-containing protein</fullName>
    </recommendedName>
</protein>
<dbReference type="RefSeq" id="WP_243333540.1">
    <property type="nucleotide sequence ID" value="NZ_AP027081.1"/>
</dbReference>
<dbReference type="KEGG" id="msea:METESE_38040"/>
<dbReference type="InterPro" id="IPR003772">
    <property type="entry name" value="YceD"/>
</dbReference>
<dbReference type="Proteomes" id="UP001228113">
    <property type="component" value="Chromosome"/>
</dbReference>
<accession>A0AA48KE33</accession>
<evidence type="ECO:0000313" key="2">
    <source>
        <dbReference type="Proteomes" id="UP001228113"/>
    </source>
</evidence>
<evidence type="ECO:0008006" key="3">
    <source>
        <dbReference type="Google" id="ProtNLM"/>
    </source>
</evidence>
<name>A0AA48KE33_9BACT</name>
<organism evidence="1 2">
    <name type="scientific">Mesoterricola sediminis</name>
    <dbReference type="NCBI Taxonomy" id="2927980"/>
    <lineage>
        <taxon>Bacteria</taxon>
        <taxon>Pseudomonadati</taxon>
        <taxon>Acidobacteriota</taxon>
        <taxon>Holophagae</taxon>
        <taxon>Holophagales</taxon>
        <taxon>Holophagaceae</taxon>
        <taxon>Mesoterricola</taxon>
    </lineage>
</organism>
<sequence>MIDLAQLPPEGATASGAAASLDLGDGTVLRDASWRVRVLPSDGDYFLEVKGAAVWEGACSRCLEPLDLSLELESRFLGSRDAALVSGGNHVIGSQDLDVVFLPEPAVDEEALAVEHFQLHAPMHPLCREDCAGLCPQCGKNWNKGPCSCRPDIVKEPGALAKALSGLKLNLEGD</sequence>
<dbReference type="EMBL" id="AP027081">
    <property type="protein sequence ID" value="BDU78846.1"/>
    <property type="molecule type" value="Genomic_DNA"/>
</dbReference>
<dbReference type="Pfam" id="PF02620">
    <property type="entry name" value="YceD"/>
    <property type="match status" value="1"/>
</dbReference>
<reference evidence="1" key="1">
    <citation type="journal article" date="2023" name="Int. J. Syst. Evol. Microbiol.">
        <title>Mesoterricola silvestris gen. nov., sp. nov., Mesoterricola sediminis sp. nov., Geothrix oryzae sp. nov., Geothrix edaphica sp. nov., Geothrix rubra sp. nov., and Geothrix limicola sp. nov., six novel members of Acidobacteriota isolated from soils.</title>
        <authorList>
            <person name="Itoh H."/>
            <person name="Sugisawa Y."/>
            <person name="Mise K."/>
            <person name="Xu Z."/>
            <person name="Kuniyasu M."/>
            <person name="Ushijima N."/>
            <person name="Kawano K."/>
            <person name="Kobayashi E."/>
            <person name="Shiratori Y."/>
            <person name="Masuda Y."/>
            <person name="Senoo K."/>
        </authorList>
    </citation>
    <scope>NUCLEOTIDE SEQUENCE</scope>
    <source>
        <strain evidence="1">W786</strain>
    </source>
</reference>
<keyword evidence="2" id="KW-1185">Reference proteome</keyword>
<dbReference type="AlphaFoldDB" id="A0AA48KE33"/>